<protein>
    <submittedName>
        <fullName evidence="3">WASH complex subunit 5-like</fullName>
    </submittedName>
</protein>
<organism evidence="2 3">
    <name type="scientific">Limulus polyphemus</name>
    <name type="common">Atlantic horseshoe crab</name>
    <dbReference type="NCBI Taxonomy" id="6850"/>
    <lineage>
        <taxon>Eukaryota</taxon>
        <taxon>Metazoa</taxon>
        <taxon>Ecdysozoa</taxon>
        <taxon>Arthropoda</taxon>
        <taxon>Chelicerata</taxon>
        <taxon>Merostomata</taxon>
        <taxon>Xiphosura</taxon>
        <taxon>Limulidae</taxon>
        <taxon>Limulus</taxon>
    </lineage>
</organism>
<dbReference type="PANTHER" id="PTHR15691">
    <property type="entry name" value="WASH COMPLEX SUBUNIT 5"/>
    <property type="match status" value="1"/>
</dbReference>
<name>A0ABM1S030_LIMPO</name>
<evidence type="ECO:0000256" key="1">
    <source>
        <dbReference type="ARBA" id="ARBA00006224"/>
    </source>
</evidence>
<gene>
    <name evidence="3" type="primary">LOC111084622</name>
</gene>
<dbReference type="InterPro" id="IPR019393">
    <property type="entry name" value="WASH_strumpellin"/>
</dbReference>
<evidence type="ECO:0000313" key="3">
    <source>
        <dbReference type="RefSeq" id="XP_022236985.1"/>
    </source>
</evidence>
<dbReference type="GeneID" id="111084622"/>
<accession>A0ABM1S030</accession>
<dbReference type="Proteomes" id="UP000694941">
    <property type="component" value="Unplaced"/>
</dbReference>
<dbReference type="PANTHER" id="PTHR15691:SF6">
    <property type="entry name" value="WASH COMPLEX SUBUNIT 5"/>
    <property type="match status" value="1"/>
</dbReference>
<proteinExistence type="inferred from homology"/>
<reference evidence="3" key="1">
    <citation type="submission" date="2025-08" db="UniProtKB">
        <authorList>
            <consortium name="RefSeq"/>
        </authorList>
    </citation>
    <scope>IDENTIFICATION</scope>
    <source>
        <tissue evidence="3">Muscle</tissue>
    </source>
</reference>
<keyword evidence="2" id="KW-1185">Reference proteome</keyword>
<dbReference type="Pfam" id="PF10266">
    <property type="entry name" value="Strumpellin"/>
    <property type="match status" value="1"/>
</dbReference>
<comment type="similarity">
    <text evidence="1">Belongs to the strumpellin family.</text>
</comment>
<dbReference type="RefSeq" id="XP_022236985.1">
    <property type="nucleotide sequence ID" value="XM_022381277.1"/>
</dbReference>
<evidence type="ECO:0000313" key="2">
    <source>
        <dbReference type="Proteomes" id="UP000694941"/>
    </source>
</evidence>
<feature type="non-terminal residue" evidence="3">
    <location>
        <position position="1"/>
    </location>
</feature>
<sequence length="141" mass="16297">AQRSSFESNIDDICKLLRTTGYSGALGAKRPSNYPEDYFRRVPLNSMYISLIVGRLRSDDLYNQIAAFPFPEHRSTALANQASMLYISLYFSPEILHNQTSKMREIVDKYFPDNWVIKMNTVRAIFYSVGAQYVLLTFIYV</sequence>